<dbReference type="PANTHER" id="PTHR36444">
    <property type="entry name" value="TRANSCRIPTIONAL REGULATOR PROTEIN YOBU-RELATED"/>
    <property type="match status" value="1"/>
</dbReference>
<dbReference type="InterPro" id="IPR010499">
    <property type="entry name" value="AraC_E-bd"/>
</dbReference>
<dbReference type="RefSeq" id="WP_341416135.1">
    <property type="nucleotide sequence ID" value="NZ_JBBPCC010000008.1"/>
</dbReference>
<evidence type="ECO:0000259" key="1">
    <source>
        <dbReference type="SMART" id="SM00871"/>
    </source>
</evidence>
<dbReference type="SUPFAM" id="SSF55136">
    <property type="entry name" value="Probable bacterial effector-binding domain"/>
    <property type="match status" value="1"/>
</dbReference>
<accession>A0ABU9DJI9</accession>
<dbReference type="SMART" id="SM00871">
    <property type="entry name" value="AraC_E_bind"/>
    <property type="match status" value="1"/>
</dbReference>
<reference evidence="2 3" key="1">
    <citation type="submission" date="2024-04" db="EMBL/GenBank/DDBJ databases">
        <title>draft genome sequnece of Paenibacillus filicis.</title>
        <authorList>
            <person name="Kim D.-U."/>
        </authorList>
    </citation>
    <scope>NUCLEOTIDE SEQUENCE [LARGE SCALE GENOMIC DNA]</scope>
    <source>
        <strain evidence="2 3">KACC14197</strain>
    </source>
</reference>
<organism evidence="2 3">
    <name type="scientific">Paenibacillus filicis</name>
    <dbReference type="NCBI Taxonomy" id="669464"/>
    <lineage>
        <taxon>Bacteria</taxon>
        <taxon>Bacillati</taxon>
        <taxon>Bacillota</taxon>
        <taxon>Bacilli</taxon>
        <taxon>Bacillales</taxon>
        <taxon>Paenibacillaceae</taxon>
        <taxon>Paenibacillus</taxon>
    </lineage>
</organism>
<dbReference type="InterPro" id="IPR029441">
    <property type="entry name" value="Cass2"/>
</dbReference>
<comment type="caution">
    <text evidence="2">The sequence shown here is derived from an EMBL/GenBank/DDBJ whole genome shotgun (WGS) entry which is preliminary data.</text>
</comment>
<gene>
    <name evidence="2" type="ORF">WMW72_14120</name>
</gene>
<dbReference type="PANTHER" id="PTHR36444:SF2">
    <property type="entry name" value="TRANSCRIPTIONAL REGULATOR PROTEIN YOBU-RELATED"/>
    <property type="match status" value="1"/>
</dbReference>
<dbReference type="Pfam" id="PF14526">
    <property type="entry name" value="Cass2"/>
    <property type="match status" value="1"/>
</dbReference>
<dbReference type="InterPro" id="IPR053182">
    <property type="entry name" value="YobU-like_regulator"/>
</dbReference>
<keyword evidence="3" id="KW-1185">Reference proteome</keyword>
<dbReference type="InterPro" id="IPR011256">
    <property type="entry name" value="Reg_factor_effector_dom_sf"/>
</dbReference>
<dbReference type="Proteomes" id="UP001469365">
    <property type="component" value="Unassembled WGS sequence"/>
</dbReference>
<dbReference type="Gene3D" id="3.20.80.10">
    <property type="entry name" value="Regulatory factor, effector binding domain"/>
    <property type="match status" value="1"/>
</dbReference>
<name>A0ABU9DJI9_9BACL</name>
<proteinExistence type="predicted"/>
<evidence type="ECO:0000313" key="3">
    <source>
        <dbReference type="Proteomes" id="UP001469365"/>
    </source>
</evidence>
<sequence>MNTFQTEKPQMTLAGVTVRTTNAEEMGPNGRLAQLWDDYFRNQAALQANSHLAHLIYALYTDYESDATGAYTVIIGHEVDGAAAPAEAEGARAVVPASRYRVFTTKKGPVHEVVAEAWGQIWDYYKDSEEVRAFTGDFEVYDSRHFDPANTEVQIYIAIA</sequence>
<protein>
    <submittedName>
        <fullName evidence="2">GyrI-like domain-containing protein</fullName>
    </submittedName>
</protein>
<evidence type="ECO:0000313" key="2">
    <source>
        <dbReference type="EMBL" id="MEK8129036.1"/>
    </source>
</evidence>
<feature type="domain" description="AraC effector-binding" evidence="1">
    <location>
        <begin position="1"/>
        <end position="160"/>
    </location>
</feature>
<dbReference type="EMBL" id="JBBPCC010000008">
    <property type="protein sequence ID" value="MEK8129036.1"/>
    <property type="molecule type" value="Genomic_DNA"/>
</dbReference>